<dbReference type="Proteomes" id="UP001141552">
    <property type="component" value="Unassembled WGS sequence"/>
</dbReference>
<keyword evidence="3" id="KW-1185">Reference proteome</keyword>
<dbReference type="OrthoDB" id="1660894at2759"/>
<protein>
    <submittedName>
        <fullName evidence="2">Uncharacterized protein</fullName>
    </submittedName>
</protein>
<organism evidence="2 3">
    <name type="scientific">Turnera subulata</name>
    <dbReference type="NCBI Taxonomy" id="218843"/>
    <lineage>
        <taxon>Eukaryota</taxon>
        <taxon>Viridiplantae</taxon>
        <taxon>Streptophyta</taxon>
        <taxon>Embryophyta</taxon>
        <taxon>Tracheophyta</taxon>
        <taxon>Spermatophyta</taxon>
        <taxon>Magnoliopsida</taxon>
        <taxon>eudicotyledons</taxon>
        <taxon>Gunneridae</taxon>
        <taxon>Pentapetalae</taxon>
        <taxon>rosids</taxon>
        <taxon>fabids</taxon>
        <taxon>Malpighiales</taxon>
        <taxon>Passifloraceae</taxon>
        <taxon>Turnera</taxon>
    </lineage>
</organism>
<evidence type="ECO:0000256" key="1">
    <source>
        <dbReference type="SAM" id="MobiDB-lite"/>
    </source>
</evidence>
<evidence type="ECO:0000313" key="2">
    <source>
        <dbReference type="EMBL" id="KAJ4837975.1"/>
    </source>
</evidence>
<feature type="region of interest" description="Disordered" evidence="1">
    <location>
        <begin position="55"/>
        <end position="91"/>
    </location>
</feature>
<evidence type="ECO:0000313" key="3">
    <source>
        <dbReference type="Proteomes" id="UP001141552"/>
    </source>
</evidence>
<reference evidence="2" key="2">
    <citation type="journal article" date="2023" name="Plants (Basel)">
        <title>Annotation of the Turnera subulata (Passifloraceae) Draft Genome Reveals the S-Locus Evolved after the Divergence of Turneroideae from Passifloroideae in a Stepwise Manner.</title>
        <authorList>
            <person name="Henning P.M."/>
            <person name="Roalson E.H."/>
            <person name="Mir W."/>
            <person name="McCubbin A.G."/>
            <person name="Shore J.S."/>
        </authorList>
    </citation>
    <scope>NUCLEOTIDE SEQUENCE</scope>
    <source>
        <strain evidence="2">F60SS</strain>
    </source>
</reference>
<comment type="caution">
    <text evidence="2">The sequence shown here is derived from an EMBL/GenBank/DDBJ whole genome shotgun (WGS) entry which is preliminary data.</text>
</comment>
<dbReference type="EMBL" id="JAKUCV010003697">
    <property type="protein sequence ID" value="KAJ4837975.1"/>
    <property type="molecule type" value="Genomic_DNA"/>
</dbReference>
<feature type="compositionally biased region" description="Low complexity" evidence="1">
    <location>
        <begin position="67"/>
        <end position="91"/>
    </location>
</feature>
<reference evidence="2" key="1">
    <citation type="submission" date="2022-02" db="EMBL/GenBank/DDBJ databases">
        <authorList>
            <person name="Henning P.M."/>
            <person name="McCubbin A.G."/>
            <person name="Shore J.S."/>
        </authorList>
    </citation>
    <scope>NUCLEOTIDE SEQUENCE</scope>
    <source>
        <strain evidence="2">F60SS</strain>
        <tissue evidence="2">Leaves</tissue>
    </source>
</reference>
<dbReference type="AlphaFoldDB" id="A0A9Q0JES1"/>
<name>A0A9Q0JES1_9ROSI</name>
<dbReference type="PANTHER" id="PTHR37265">
    <property type="entry name" value="OS01G0195300 PROTEIN"/>
    <property type="match status" value="1"/>
</dbReference>
<proteinExistence type="predicted"/>
<sequence length="182" mass="19133">MGGESSTRPGSDVIAAGNFHELLRETDWDSEVSPELHIKEELVEEVMQELYREITCPSPPPQLTTCSSSSTLNVASSPSPSSEGVPSPASSSLPAFRAVFADDGKSESCGASVSDSSSTVMAGVEYVGVAGKAAGGSSLSVVSGGSGEWMEGMMDGCDQVEFDDEWLERVMSWVPLELEGWT</sequence>
<accession>A0A9Q0JES1</accession>
<dbReference type="PANTHER" id="PTHR37265:SF8">
    <property type="match status" value="1"/>
</dbReference>
<gene>
    <name evidence="2" type="ORF">Tsubulata_037841</name>
</gene>